<evidence type="ECO:0000313" key="2">
    <source>
        <dbReference type="EMBL" id="GAA0716925.1"/>
    </source>
</evidence>
<dbReference type="PANTHER" id="PTHR41373">
    <property type="entry name" value="DUF2156 DOMAIN-CONTAINING PROTEIN"/>
    <property type="match status" value="1"/>
</dbReference>
<feature type="domain" description="Phosphatidylglycerol lysyltransferase C-terminal" evidence="1">
    <location>
        <begin position="23"/>
        <end position="297"/>
    </location>
</feature>
<dbReference type="InterPro" id="IPR024320">
    <property type="entry name" value="LPG_synthase_C"/>
</dbReference>
<dbReference type="EMBL" id="BAAACF010000001">
    <property type="protein sequence ID" value="GAA0716925.1"/>
    <property type="molecule type" value="Genomic_DNA"/>
</dbReference>
<keyword evidence="3" id="KW-1185">Reference proteome</keyword>
<evidence type="ECO:0000259" key="1">
    <source>
        <dbReference type="Pfam" id="PF09924"/>
    </source>
</evidence>
<dbReference type="InterPro" id="IPR016181">
    <property type="entry name" value="Acyl_CoA_acyltransferase"/>
</dbReference>
<dbReference type="Proteomes" id="UP001500339">
    <property type="component" value="Unassembled WGS sequence"/>
</dbReference>
<sequence length="302" mass="34878">MIDFKTVELSDKEWMEPLIAASDFSGCHHNFGNIFAWSKINKTRIGRVNDFLVVKGGEEEHLQDYFYPTGKGDIKSALLELKKDAQERGHKFSLIGVSPENIKELDSLFPGMFRYEANVDSFDYVYTLEKLSTLSGKKLHSKRNHINNFKKNNDNWSFEIINTNNIDECREMNKLWCIEAGCYDDDELKKEACAVKRFFDNFTALGLDGGLLRLDGKVIAFTLGERLNSNTYVTHVEKAFKDVQGAYPLINNEFAIFIREKYPELIYVNREEDVGEEGLRKAKQSYYPDKMEEKYTATFIGE</sequence>
<proteinExistence type="predicted"/>
<dbReference type="PIRSF" id="PIRSF018688">
    <property type="entry name" value="UCP018688"/>
    <property type="match status" value="1"/>
</dbReference>
<reference evidence="3" key="1">
    <citation type="journal article" date="2019" name="Int. J. Syst. Evol. Microbiol.">
        <title>The Global Catalogue of Microorganisms (GCM) 10K type strain sequencing project: providing services to taxonomists for standard genome sequencing and annotation.</title>
        <authorList>
            <consortium name="The Broad Institute Genomics Platform"/>
            <consortium name="The Broad Institute Genome Sequencing Center for Infectious Disease"/>
            <person name="Wu L."/>
            <person name="Ma J."/>
        </authorList>
    </citation>
    <scope>NUCLEOTIDE SEQUENCE [LARGE SCALE GENOMIC DNA]</scope>
    <source>
        <strain evidence="3">JCM 1405</strain>
    </source>
</reference>
<gene>
    <name evidence="2" type="ORF">GCM10008905_01990</name>
</gene>
<dbReference type="Gene3D" id="3.40.630.30">
    <property type="match status" value="1"/>
</dbReference>
<dbReference type="Pfam" id="PF09924">
    <property type="entry name" value="LPG_synthase_C"/>
    <property type="match status" value="1"/>
</dbReference>
<evidence type="ECO:0000313" key="3">
    <source>
        <dbReference type="Proteomes" id="UP001500339"/>
    </source>
</evidence>
<name>A0ABP3TUP9_9CLOT</name>
<comment type="caution">
    <text evidence="2">The sequence shown here is derived from an EMBL/GenBank/DDBJ whole genome shotgun (WGS) entry which is preliminary data.</text>
</comment>
<dbReference type="InterPro" id="IPR016732">
    <property type="entry name" value="UCP018688"/>
</dbReference>
<dbReference type="RefSeq" id="WP_343765511.1">
    <property type="nucleotide sequence ID" value="NZ_BAAACF010000001.1"/>
</dbReference>
<dbReference type="PANTHER" id="PTHR41373:SF1">
    <property type="entry name" value="PHOSPHATIDYLGLYCEROL LYSYLTRANSFERASE C-TERMINAL DOMAIN-CONTAINING PROTEIN"/>
    <property type="match status" value="1"/>
</dbReference>
<organism evidence="2 3">
    <name type="scientific">Clostridium malenominatum</name>
    <dbReference type="NCBI Taxonomy" id="1539"/>
    <lineage>
        <taxon>Bacteria</taxon>
        <taxon>Bacillati</taxon>
        <taxon>Bacillota</taxon>
        <taxon>Clostridia</taxon>
        <taxon>Eubacteriales</taxon>
        <taxon>Clostridiaceae</taxon>
        <taxon>Clostridium</taxon>
    </lineage>
</organism>
<accession>A0ABP3TUP9</accession>
<dbReference type="SUPFAM" id="SSF55729">
    <property type="entry name" value="Acyl-CoA N-acyltransferases (Nat)"/>
    <property type="match status" value="2"/>
</dbReference>
<protein>
    <submittedName>
        <fullName evidence="2">Phosphatidylglycerol lysyltransferase domain-containing protein</fullName>
    </submittedName>
</protein>